<evidence type="ECO:0000259" key="1">
    <source>
        <dbReference type="PROSITE" id="PS51406"/>
    </source>
</evidence>
<dbReference type="SMART" id="SM00186">
    <property type="entry name" value="FBG"/>
    <property type="match status" value="1"/>
</dbReference>
<dbReference type="PROSITE" id="PS51406">
    <property type="entry name" value="FIBRINOGEN_C_2"/>
    <property type="match status" value="1"/>
</dbReference>
<protein>
    <recommendedName>
        <fullName evidence="1">Fibrinogen C-terminal domain-containing protein</fullName>
    </recommendedName>
</protein>
<dbReference type="InterPro" id="IPR050373">
    <property type="entry name" value="Fibrinogen_C-term_domain"/>
</dbReference>
<evidence type="ECO:0000313" key="2">
    <source>
        <dbReference type="EMBL" id="KAK6169571.1"/>
    </source>
</evidence>
<evidence type="ECO:0000313" key="3">
    <source>
        <dbReference type="Proteomes" id="UP001347796"/>
    </source>
</evidence>
<dbReference type="GO" id="GO:0005615">
    <property type="term" value="C:extracellular space"/>
    <property type="evidence" value="ECO:0007669"/>
    <property type="project" value="TreeGrafter"/>
</dbReference>
<feature type="domain" description="Fibrinogen C-terminal" evidence="1">
    <location>
        <begin position="116"/>
        <end position="345"/>
    </location>
</feature>
<sequence>MKNLVRTVITLSTFFVAAVVGNRYSKFLQTKVFKELESPSILSEKMGLLLGCNKLCSATVDCRRILYDKETNLCSLYDQGEHCLIDEDVTDKVCYRLQYICGDVDCERCPIGYYGDKCQHVIEDCTDGAQKNVVPKIKGISSFIRPLNSLRVIEVWCDFKFDGWTFILTRDVTNPETNFNRTWKDYANGFGHKEANHWLGLENLHNILQNHPSIKLKMFIRYGSPERSGTGYYHGFYVEDVDDNYRLSISSFDDKTSAPVGDSLINGSYSINGRPFSTYDRDYSNNDCPGRFGSGWWFLDDPVCSRANVNGRRSGDNFESTWHWLDNLGYRTDLLRLTMKFTRVDEEYPIP</sequence>
<reference evidence="2 3" key="1">
    <citation type="submission" date="2024-01" db="EMBL/GenBank/DDBJ databases">
        <title>The genome of the rayed Mediterranean limpet Patella caerulea (Linnaeus, 1758).</title>
        <authorList>
            <person name="Anh-Thu Weber A."/>
            <person name="Halstead-Nussloch G."/>
        </authorList>
    </citation>
    <scope>NUCLEOTIDE SEQUENCE [LARGE SCALE GENOMIC DNA]</scope>
    <source>
        <strain evidence="2">AATW-2023a</strain>
        <tissue evidence="2">Whole specimen</tissue>
    </source>
</reference>
<dbReference type="Gene3D" id="3.90.215.10">
    <property type="entry name" value="Gamma Fibrinogen, chain A, domain 1"/>
    <property type="match status" value="1"/>
</dbReference>
<dbReference type="SUPFAM" id="SSF56496">
    <property type="entry name" value="Fibrinogen C-terminal domain-like"/>
    <property type="match status" value="1"/>
</dbReference>
<dbReference type="InterPro" id="IPR036056">
    <property type="entry name" value="Fibrinogen-like_C"/>
</dbReference>
<dbReference type="InterPro" id="IPR014716">
    <property type="entry name" value="Fibrinogen_a/b/g_C_1"/>
</dbReference>
<keyword evidence="3" id="KW-1185">Reference proteome</keyword>
<accession>A0AAN8PB57</accession>
<organism evidence="2 3">
    <name type="scientific">Patella caerulea</name>
    <name type="common">Rayed Mediterranean limpet</name>
    <dbReference type="NCBI Taxonomy" id="87958"/>
    <lineage>
        <taxon>Eukaryota</taxon>
        <taxon>Metazoa</taxon>
        <taxon>Spiralia</taxon>
        <taxon>Lophotrochozoa</taxon>
        <taxon>Mollusca</taxon>
        <taxon>Gastropoda</taxon>
        <taxon>Patellogastropoda</taxon>
        <taxon>Patelloidea</taxon>
        <taxon>Patellidae</taxon>
        <taxon>Patella</taxon>
    </lineage>
</organism>
<gene>
    <name evidence="2" type="ORF">SNE40_020600</name>
</gene>
<dbReference type="InterPro" id="IPR002181">
    <property type="entry name" value="Fibrinogen_a/b/g_C_dom"/>
</dbReference>
<dbReference type="Pfam" id="PF00147">
    <property type="entry name" value="Fibrinogen_C"/>
    <property type="match status" value="1"/>
</dbReference>
<dbReference type="AlphaFoldDB" id="A0AAN8PB57"/>
<name>A0AAN8PB57_PATCE</name>
<dbReference type="Proteomes" id="UP001347796">
    <property type="component" value="Unassembled WGS sequence"/>
</dbReference>
<dbReference type="EMBL" id="JAZGQO010000015">
    <property type="protein sequence ID" value="KAK6169571.1"/>
    <property type="molecule type" value="Genomic_DNA"/>
</dbReference>
<proteinExistence type="predicted"/>
<dbReference type="PANTHER" id="PTHR19143">
    <property type="entry name" value="FIBRINOGEN/TENASCIN/ANGIOPOEITIN"/>
    <property type="match status" value="1"/>
</dbReference>
<comment type="caution">
    <text evidence="2">The sequence shown here is derived from an EMBL/GenBank/DDBJ whole genome shotgun (WGS) entry which is preliminary data.</text>
</comment>